<dbReference type="RefSeq" id="WP_067977697.1">
    <property type="nucleotide sequence ID" value="NZ_CP014163.1"/>
</dbReference>
<reference evidence="1 2" key="1">
    <citation type="journal article" date="2016" name="Genome Announc.">
        <title>Complete Genome Sequences of Aerococcus christensenii CCUG 28831T, Aerococcus sanguinicola CCUG 43001T, Aerococcus urinae CCUG 36881T, Aerococcus urinaeequi CCUG 28094T, Aerococcus urinaehominis CCUG 42038 BT, and Aerococcus viridans CCUG 4311T.</title>
        <authorList>
            <person name="Carkaci D."/>
            <person name="Dargis R."/>
            <person name="Nielsen X.C."/>
            <person name="Skovgaard O."/>
            <person name="Fuursted K."/>
            <person name="Christensen J.J."/>
        </authorList>
    </citation>
    <scope>NUCLEOTIDE SEQUENCE [LARGE SCALE GENOMIC DNA]</scope>
    <source>
        <strain evidence="1 2">CCUG42038B</strain>
    </source>
</reference>
<reference evidence="2" key="2">
    <citation type="submission" date="2016-01" db="EMBL/GenBank/DDBJ databases">
        <title>Six Aerococcus type strain genome sequencing and assembly using PacBio and Illumina Hiseq.</title>
        <authorList>
            <person name="Carkaci D."/>
            <person name="Dargis R."/>
            <person name="Nielsen X.C."/>
            <person name="Skovgaard O."/>
            <person name="Fuursted K."/>
            <person name="Christensen J.J."/>
        </authorList>
    </citation>
    <scope>NUCLEOTIDE SEQUENCE [LARGE SCALE GENOMIC DNA]</scope>
    <source>
        <strain evidence="2">CCUG42038B</strain>
    </source>
</reference>
<dbReference type="KEGG" id="auh:AWM75_02205"/>
<proteinExistence type="predicted"/>
<keyword evidence="2" id="KW-1185">Reference proteome</keyword>
<organism evidence="1 2">
    <name type="scientific">Aerococcus urinaehominis</name>
    <dbReference type="NCBI Taxonomy" id="128944"/>
    <lineage>
        <taxon>Bacteria</taxon>
        <taxon>Bacillati</taxon>
        <taxon>Bacillota</taxon>
        <taxon>Bacilli</taxon>
        <taxon>Lactobacillales</taxon>
        <taxon>Aerococcaceae</taxon>
        <taxon>Aerococcus</taxon>
    </lineage>
</organism>
<protein>
    <submittedName>
        <fullName evidence="1">Uncharacterized protein</fullName>
    </submittedName>
</protein>
<dbReference type="STRING" id="128944.AWM75_02205"/>
<evidence type="ECO:0000313" key="2">
    <source>
        <dbReference type="Proteomes" id="UP000062260"/>
    </source>
</evidence>
<dbReference type="AlphaFoldDB" id="A0A109RHN6"/>
<dbReference type="EMBL" id="CP014163">
    <property type="protein sequence ID" value="AMB98875.1"/>
    <property type="molecule type" value="Genomic_DNA"/>
</dbReference>
<dbReference type="SUPFAM" id="SSF160527">
    <property type="entry name" value="V-type ATPase subunit E-like"/>
    <property type="match status" value="1"/>
</dbReference>
<accession>A0A109RHN6</accession>
<sequence>MELQERLQYFAQEVNQDIQVDIDEELKNYQASLDKDFANYQAQLDQRYQKQALDERVQLEKDNNKVIAQDQIRLQRDLYLRNNELKAEIFDQLKAALADYKQSPAYFDQLVAMVKSVQNFAENEDFIIYLDKSDSGLLDQLEAASGHPIRPSDREFFGGLRGVLTDRQILLDYSFASFIQLQEENFTIEEVAQAYDH</sequence>
<dbReference type="OrthoDB" id="1768593at2"/>
<dbReference type="Proteomes" id="UP000062260">
    <property type="component" value="Chromosome"/>
</dbReference>
<evidence type="ECO:0000313" key="1">
    <source>
        <dbReference type="EMBL" id="AMB98875.1"/>
    </source>
</evidence>
<name>A0A109RHN6_9LACT</name>
<gene>
    <name evidence="1" type="ORF">AWM75_02205</name>
</gene>